<dbReference type="InterPro" id="IPR003439">
    <property type="entry name" value="ABC_transporter-like_ATP-bd"/>
</dbReference>
<name>A0A071M1S9_9BURK</name>
<dbReference type="GO" id="GO:0015807">
    <property type="term" value="P:L-amino acid transport"/>
    <property type="evidence" value="ECO:0007669"/>
    <property type="project" value="TreeGrafter"/>
</dbReference>
<dbReference type="InterPro" id="IPR027417">
    <property type="entry name" value="P-loop_NTPase"/>
</dbReference>
<dbReference type="PANTHER" id="PTHR43820:SF4">
    <property type="entry name" value="HIGH-AFFINITY BRANCHED-CHAIN AMINO ACID TRANSPORT ATP-BINDING PROTEIN LIVF"/>
    <property type="match status" value="1"/>
</dbReference>
<keyword evidence="7" id="KW-0029">Amino-acid transport</keyword>
<evidence type="ECO:0000256" key="2">
    <source>
        <dbReference type="ARBA" id="ARBA00022448"/>
    </source>
</evidence>
<dbReference type="InterPro" id="IPR052156">
    <property type="entry name" value="BCAA_Transport_ATP-bd_LivF"/>
</dbReference>
<protein>
    <submittedName>
        <fullName evidence="9">Branched-chain amino acid ABC transporter ATPase</fullName>
    </submittedName>
</protein>
<accession>A0A071M1S9</accession>
<keyword evidence="4" id="KW-0472">Membrane</keyword>
<gene>
    <name evidence="9" type="ORF">DT99_36285</name>
</gene>
<dbReference type="GO" id="GO:0015658">
    <property type="term" value="F:branched-chain amino acid transmembrane transporter activity"/>
    <property type="evidence" value="ECO:0007669"/>
    <property type="project" value="TreeGrafter"/>
</dbReference>
<keyword evidence="5" id="KW-0547">Nucleotide-binding</keyword>
<dbReference type="PANTHER" id="PTHR43820">
    <property type="entry name" value="HIGH-AFFINITY BRANCHED-CHAIN AMINO ACID TRANSPORT ATP-BINDING PROTEIN LIVF"/>
    <property type="match status" value="1"/>
</dbReference>
<feature type="domain" description="ABC transporter" evidence="8">
    <location>
        <begin position="2"/>
        <end position="236"/>
    </location>
</feature>
<keyword evidence="4" id="KW-0997">Cell inner membrane</keyword>
<evidence type="ECO:0000256" key="1">
    <source>
        <dbReference type="ARBA" id="ARBA00005417"/>
    </source>
</evidence>
<comment type="caution">
    <text evidence="9">The sequence shown here is derived from an EMBL/GenBank/DDBJ whole genome shotgun (WGS) entry which is preliminary data.</text>
</comment>
<evidence type="ECO:0000259" key="8">
    <source>
        <dbReference type="PROSITE" id="PS50893"/>
    </source>
</evidence>
<evidence type="ECO:0000256" key="3">
    <source>
        <dbReference type="ARBA" id="ARBA00022475"/>
    </source>
</evidence>
<keyword evidence="2" id="KW-0813">Transport</keyword>
<dbReference type="OrthoDB" id="9776369at2"/>
<dbReference type="InterPro" id="IPR003593">
    <property type="entry name" value="AAA+_ATPase"/>
</dbReference>
<dbReference type="GO" id="GO:0016887">
    <property type="term" value="F:ATP hydrolysis activity"/>
    <property type="evidence" value="ECO:0007669"/>
    <property type="project" value="InterPro"/>
</dbReference>
<keyword evidence="3" id="KW-1003">Cell membrane</keyword>
<sequence>MIDVRDLVAGYTADIDILHGVSLSVGPVDIVTILGPNGCGKSTLLKAIAGFVLPRAGTVTMHGRDIARVPVHRKIREHDIGFVPQTDNVFGALTVRENLMLGGHAMSAFPRETRIEELCEQYPVLRRRYRSPAGALSGGERQIVSLARALMSRPVLLLLDEPSAGLSPKMVDEVFDAIVRMRDTEHIAVLMVEQNAIEALRIADRGVVLTMGRVALTGTSADLLDSDEMRRLYLGGRAA</sequence>
<evidence type="ECO:0000256" key="5">
    <source>
        <dbReference type="ARBA" id="ARBA00022741"/>
    </source>
</evidence>
<dbReference type="EMBL" id="JJOA01000083">
    <property type="protein sequence ID" value="KEA54728.1"/>
    <property type="molecule type" value="Genomic_DNA"/>
</dbReference>
<dbReference type="SUPFAM" id="SSF52540">
    <property type="entry name" value="P-loop containing nucleoside triphosphate hydrolases"/>
    <property type="match status" value="1"/>
</dbReference>
<evidence type="ECO:0000256" key="6">
    <source>
        <dbReference type="ARBA" id="ARBA00022840"/>
    </source>
</evidence>
<organism evidence="9">
    <name type="scientific">Burkholderia cenocepacia</name>
    <dbReference type="NCBI Taxonomy" id="95486"/>
    <lineage>
        <taxon>Bacteria</taxon>
        <taxon>Pseudomonadati</taxon>
        <taxon>Pseudomonadota</taxon>
        <taxon>Betaproteobacteria</taxon>
        <taxon>Burkholderiales</taxon>
        <taxon>Burkholderiaceae</taxon>
        <taxon>Burkholderia</taxon>
        <taxon>Burkholderia cepacia complex</taxon>
    </lineage>
</organism>
<dbReference type="AlphaFoldDB" id="A0A071M1S9"/>
<dbReference type="SMART" id="SM00382">
    <property type="entry name" value="AAA"/>
    <property type="match status" value="1"/>
</dbReference>
<keyword evidence="6" id="KW-0067">ATP-binding</keyword>
<dbReference type="Gene3D" id="3.40.50.300">
    <property type="entry name" value="P-loop containing nucleotide triphosphate hydrolases"/>
    <property type="match status" value="1"/>
</dbReference>
<proteinExistence type="inferred from homology"/>
<evidence type="ECO:0000256" key="4">
    <source>
        <dbReference type="ARBA" id="ARBA00022519"/>
    </source>
</evidence>
<comment type="similarity">
    <text evidence="1">Belongs to the ABC transporter superfamily.</text>
</comment>
<dbReference type="PROSITE" id="PS50893">
    <property type="entry name" value="ABC_TRANSPORTER_2"/>
    <property type="match status" value="1"/>
</dbReference>
<evidence type="ECO:0000313" key="9">
    <source>
        <dbReference type="EMBL" id="KEA54728.1"/>
    </source>
</evidence>
<dbReference type="GO" id="GO:0005524">
    <property type="term" value="F:ATP binding"/>
    <property type="evidence" value="ECO:0007669"/>
    <property type="project" value="UniProtKB-KW"/>
</dbReference>
<dbReference type="CDD" id="cd03224">
    <property type="entry name" value="ABC_TM1139_LivF_branched"/>
    <property type="match status" value="1"/>
</dbReference>
<evidence type="ECO:0000256" key="7">
    <source>
        <dbReference type="ARBA" id="ARBA00022970"/>
    </source>
</evidence>
<reference evidence="9" key="1">
    <citation type="submission" date="2014-04" db="EMBL/GenBank/DDBJ databases">
        <title>In planta biocontrol of soil-borne Fusarium wilt of banana through a plant endophytic bacterium, Burkholderia cenocepacia 869T2.</title>
        <authorList>
            <person name="Ho Y.-N."/>
            <person name="Chiang H.-M."/>
            <person name="Chao C.-P."/>
            <person name="Su C.-C."/>
            <person name="Hsu H.-F."/>
            <person name="Guo C.-T."/>
            <person name="Hsieh J.-L."/>
            <person name="Huang C.-C."/>
        </authorList>
    </citation>
    <scope>NUCLEOTIDE SEQUENCE [LARGE SCALE GENOMIC DNA]</scope>
    <source>
        <strain evidence="9">869T2</strain>
    </source>
</reference>
<dbReference type="Pfam" id="PF00005">
    <property type="entry name" value="ABC_tran"/>
    <property type="match status" value="1"/>
</dbReference>